<dbReference type="InterPro" id="IPR000403">
    <property type="entry name" value="PI3/4_kinase_cat_dom"/>
</dbReference>
<dbReference type="InterPro" id="IPR011009">
    <property type="entry name" value="Kinase-like_dom_sf"/>
</dbReference>
<evidence type="ECO:0000256" key="11">
    <source>
        <dbReference type="ARBA" id="ARBA00047899"/>
    </source>
</evidence>
<dbReference type="FunFam" id="1.10.1070.11:FF:000015">
    <property type="entry name" value="Serine/threonine-protein kinase ATM"/>
    <property type="match status" value="1"/>
</dbReference>
<dbReference type="FunFam" id="3.30.1010.10:FF:000023">
    <property type="entry name" value="Serine/threonine-protein kinase ATM"/>
    <property type="match status" value="1"/>
</dbReference>
<dbReference type="SMART" id="SM00146">
    <property type="entry name" value="PI3Kc"/>
    <property type="match status" value="1"/>
</dbReference>
<dbReference type="GO" id="GO:0004674">
    <property type="term" value="F:protein serine/threonine kinase activity"/>
    <property type="evidence" value="ECO:0007669"/>
    <property type="project" value="UniProtKB-KW"/>
</dbReference>
<evidence type="ECO:0000313" key="18">
    <source>
        <dbReference type="Proteomes" id="UP001386955"/>
    </source>
</evidence>
<keyword evidence="7" id="KW-0418">Kinase</keyword>
<evidence type="ECO:0000256" key="2">
    <source>
        <dbReference type="ARBA" id="ARBA00012513"/>
    </source>
</evidence>
<dbReference type="Pfam" id="PF25360">
    <property type="entry name" value="TPR_ATM"/>
    <property type="match status" value="1"/>
</dbReference>
<dbReference type="Gene3D" id="3.30.1010.10">
    <property type="entry name" value="Phosphatidylinositol 3-kinase Catalytic Subunit, Chain A, domain 4"/>
    <property type="match status" value="1"/>
</dbReference>
<gene>
    <name evidence="17" type="ORF">VNO78_02520</name>
</gene>
<dbReference type="InterPro" id="IPR016024">
    <property type="entry name" value="ARM-type_fold"/>
</dbReference>
<feature type="domain" description="FATC" evidence="16">
    <location>
        <begin position="3049"/>
        <end position="3081"/>
    </location>
</feature>
<keyword evidence="6" id="KW-0227">DNA damage</keyword>
<dbReference type="Proteomes" id="UP001386955">
    <property type="component" value="Unassembled WGS sequence"/>
</dbReference>
<dbReference type="CDD" id="cd05171">
    <property type="entry name" value="PIKKc_ATM"/>
    <property type="match status" value="1"/>
</dbReference>
<dbReference type="Pfam" id="PF02260">
    <property type="entry name" value="FATC"/>
    <property type="match status" value="1"/>
</dbReference>
<keyword evidence="5" id="KW-0547">Nucleotide-binding</keyword>
<evidence type="ECO:0000256" key="4">
    <source>
        <dbReference type="ARBA" id="ARBA00022679"/>
    </source>
</evidence>
<dbReference type="Pfam" id="PF00454">
    <property type="entry name" value="PI3_PI4_kinase"/>
    <property type="match status" value="1"/>
</dbReference>
<evidence type="ECO:0000313" key="17">
    <source>
        <dbReference type="EMBL" id="KAK7411112.1"/>
    </source>
</evidence>
<evidence type="ECO:0000259" key="14">
    <source>
        <dbReference type="PROSITE" id="PS50290"/>
    </source>
</evidence>
<feature type="domain" description="PI3K/PI4K catalytic" evidence="14">
    <location>
        <begin position="2724"/>
        <end position="3037"/>
    </location>
</feature>
<dbReference type="SMART" id="SM01343">
    <property type="entry name" value="FATC"/>
    <property type="match status" value="1"/>
</dbReference>
<keyword evidence="9" id="KW-0539">Nucleus</keyword>
<organism evidence="17 18">
    <name type="scientific">Psophocarpus tetragonolobus</name>
    <name type="common">Winged bean</name>
    <name type="synonym">Dolichos tetragonolobus</name>
    <dbReference type="NCBI Taxonomy" id="3891"/>
    <lineage>
        <taxon>Eukaryota</taxon>
        <taxon>Viridiplantae</taxon>
        <taxon>Streptophyta</taxon>
        <taxon>Embryophyta</taxon>
        <taxon>Tracheophyta</taxon>
        <taxon>Spermatophyta</taxon>
        <taxon>Magnoliopsida</taxon>
        <taxon>eudicotyledons</taxon>
        <taxon>Gunneridae</taxon>
        <taxon>Pentapetalae</taxon>
        <taxon>rosids</taxon>
        <taxon>fabids</taxon>
        <taxon>Fabales</taxon>
        <taxon>Fabaceae</taxon>
        <taxon>Papilionoideae</taxon>
        <taxon>50 kb inversion clade</taxon>
        <taxon>NPAAA clade</taxon>
        <taxon>indigoferoid/millettioid clade</taxon>
        <taxon>Phaseoleae</taxon>
        <taxon>Psophocarpus</taxon>
    </lineage>
</organism>
<dbReference type="PROSITE" id="PS00916">
    <property type="entry name" value="PI3_4_KINASE_2"/>
    <property type="match status" value="1"/>
</dbReference>
<keyword evidence="4" id="KW-0808">Transferase</keyword>
<sequence length="3081" mass="351329">MHKTKLTDSKTLRFLFPPHLSTAKTLPNRLLSATSIPQIRCATVERAAIMAKVTSRDVDEIVDKLSSDKAKPREEGIKLLNTWLEGEKSYSFCKFIGLNTAKLRPDEVPHSETWPFLVSLLIKSASLEISSSKRRNPKMIYAKTLRIIVQRAEDTKCSGNMLSLSSIVKPLFNHVWDVLSNVPSFQSEYGIILRHLLSVKDYSFQMRKRVYCNLMFLYVEKVESSLKGKNISNCTSKEEVFRYILTLHSLLKYPPGDYPDSVREDLVKGFVRICSFIREEGKISRKLVECINIFLLNDGPNLGFQLLEIHNAMQQFVFRSWLTTHDRVLKDSLVFYARIQLNLMKGAADRCLLVEQLLDVICKDLDQGSMSSTSMLRGDGNKDDKLGALSSSQYGLVELAAVLFYRACLNTSRSSLTEKRMKREPAAVILREALMKGKWLWNAAFCSLTRNYHTRICKDLFLYWFEGISMSFDRILNSANVDRTYDGLLWTLRSLQELSSVMLLPNSRMEISSMPSSTLNEFINGWQLLWSTIVHGLPIFSNINVLVDAALMLLSNITSNDFVNTSVIPQDVWDLQFFKRPNSRSILYFFSCYFSRKNSHTDVRDILHLRRNLLRATLCHVNWKGCSTLNARMILFIPSAIYALCVGYVPFTQCFKDLTLVNDYFDVADAQDDSHKFEDPKQKCLFEFLDCSMEVLTEIEKISKVEASQVKICPHVRVPCEISDQLLREMETSILGALEDKEINQRRLPDTFLICSLLSNLLYGSFFTRKINVSFCSKLSQYLQLMLDNAVRTIQEDSDLRAFSCLGYDCDDMGPLVSSIHCFLSSPIFNELRDQKLMGFVPLGELIQSVERLLRVFFNLYESYSQHLVNLQCHTIIQDMAAPDSTPSSFPNDSSKSRIMDMELDVNDDSREADSLTVGKKISSDVSSSAEKWKLGMISLISSFFSASPLTWDILFKLMEKENDPKVRGKILYHLCQHPLWSSSGKFINLVNVMNDIIIEKAGLKLACDYVLISAHALLATLSSLDAVGKDKCGLYLMEVETEQCFLSLGNVVHKLSEVDHDWFGRVKLIDCICNLVLLHPQIGQTMIERLFFILKDMDYRVRLFMARRIGVLFQTWDGHEELFQDICLNFGVQMVVYSKGKVIDAKEVLAAGPQPSPIMETVVITLMHLALHSEKIELEAVFMICVISAIDPHHRELICAVLDNLARELQYVTRMKYLEELLGSILFCWVACGVSLAALVETRHLFLPDAEPGHFLQYCSPWLLPAFLINENSSDLNWVAKVTCQPLTVLIKDHFSSIFAVSMALHCSNKPGSEKGTLVLQSSILHFAQISEKERDKLIKRHMVSIVSCVLSLCSCSSNPIAPFFSRDTILLEIQTIVDGFLNLDDNHASASVVDKINIFRPDRVFMFLVEIHYKIAAASHYRHKCHRLTGIEVLISILGLRASILSTSNYLFNLIGSLIECRALQDQCCRILSALLLHLKKNLSTDVSRILGEQLQFLVSKLVACCIPSKTEESNDSTASQALSLLRMLTVDSDSSMYDYVKELEPFPELKIFDEIRKFHEELCHTYSIRDHLLKFVKKSNYLPPMLLLSSLQALHKKLLNVEVFQRGGKSEVFFKDRYWHDDHEILDAVWKLVHMCGSEDASEVRELVSDFISRVGAGDPYSVVFHSPGETSRIRLGKFIDISSAMEISSDLDACISEELLVVLMKFLMKYLMDDSVKIVDMASQTLRGILSTERGQSALQSFDSFQRSLIEVHSKGVNIEVVENLLLDLDRKSKAEAISLEKSTVWVTDGKTFEMWICPLVYSLIVYCNDVILRLCQDIIFFKREVAELLLPSIFVNIAARKDLEIDLHKLICLQLKEHIFTDSNKLMKSIQVVLNCLNELRIRHVLERSSFVPSKLEISKNSRPSSSSKSRSTPAKARESVVVSNALTKSPSSWEKVYWLSIDYLLVAKLAASCGSYFTSVMYVEHWCEEQFKTLTVGGPDFSHNEMLPDHIEILVSAVTRINEPDSLYGILQSHKLTSQIITFEHEGNWGKALEYYDLQVQSDASVQKDGSSRCLSLKQIGVGNPSSFASEVDETRQSRPYKGLVRSLQQTGCTHVLDMYCRGLTSTKDLLQHDLEFTELQYESAWRAGNWDFSLPCVGTNFLPTSNIKCNHFNENLHSCLRALQEGDLSDFQSKLRDSKQELVWSVSHASEESTEYIYLTIIKLQMLYHLGMAWDLRWRTRQDNSYSPKFCLLKPNVSPEPVIPSIEQLSWLDMEWCSILQRTQLHMNLLEPFIAFRRVLLQILSSRDCMLQHLLQSATTLRKGCRFSKAAAALHEFKLLSIETKGQSSSLYWLGRLEEAKLFRSQGQNVMAINLAIYISQNYCTNEEASDVYRLIGKWLAENRSSNSRTILEKYLKPAVSIAEDVNATTKNAMERKCQTHFHLAHYADALFRSYEERLNSNEWQAAMRLRKHKTVELEALIKRLRSSTKGEKIDYSMKIQELQKQVTMDKEEAQKLQDDRDNFLSLSLEGYKRCLVIGNKYDVRVVFRIVSLWFSLSSRKDVVNSMLSTIDEVQSFKFIPLVYQIASRMGNSKDGQGHLNFQFALVSLVKKMAIDHPYHTILQLLALANGDRIKDKQRSRSSFVVDMDKKLAAENLLNELSSYHGAIIRQMKQMVEIYIRLAEMETKGEGTNKKVTLPRDLRNLPVLELVPVVTATISIDPSCQYHEGTFPHFKGLADSVMIMNGINAPKVVECLGSDGHRYRQLAKSGNDDLRQDAVMEQFFGLVNTFLSNHQDTRKRRLGIRTYKVVPFTPSAGVLEWVNGTLPLGEYLIGSMRNGGAHGRYGIGDWSFLKCREHMANERDKRKAFQEVYNNFRPVMHYFFLERFLQPAEWFEKRLAYTRSVAASSMVGYIVGLGDRHAMNILIDQATAEVVHIDLGVAFEQGLMLKTPERVPFRLTRDIIDGMGVTGVEGVFRRCCEETLSVMRTNKEALLTIVEVFIHDPLYKWALSPLKALQRQKEMDDDLDTSLEEPQNDYQGNKDAARALLRVKQKLDGYEDGEMRSIHGQVQQLIQDAIDSERLCQMFPGWGAWL</sequence>
<keyword evidence="18" id="KW-1185">Reference proteome</keyword>
<dbReference type="InterPro" id="IPR018936">
    <property type="entry name" value="PI3/4_kinase_CS"/>
</dbReference>
<accession>A0AAN9T2P1</accession>
<dbReference type="GO" id="GO:0005634">
    <property type="term" value="C:nucleus"/>
    <property type="evidence" value="ECO:0007669"/>
    <property type="project" value="UniProtKB-SubCell"/>
</dbReference>
<dbReference type="InterPro" id="IPR003152">
    <property type="entry name" value="FATC_dom"/>
</dbReference>
<keyword evidence="10" id="KW-0131">Cell cycle</keyword>
<reference evidence="17 18" key="1">
    <citation type="submission" date="2024-01" db="EMBL/GenBank/DDBJ databases">
        <title>The genomes of 5 underutilized Papilionoideae crops provide insights into root nodulation and disease resistanc.</title>
        <authorList>
            <person name="Jiang F."/>
        </authorList>
    </citation>
    <scope>NUCLEOTIDE SEQUENCE [LARGE SCALE GENOMIC DNA]</scope>
    <source>
        <strain evidence="17">DUOXIRENSHENG_FW03</strain>
        <tissue evidence="17">Leaves</tissue>
    </source>
</reference>
<evidence type="ECO:0000256" key="1">
    <source>
        <dbReference type="ARBA" id="ARBA00004123"/>
    </source>
</evidence>
<keyword evidence="3" id="KW-0723">Serine/threonine-protein kinase</keyword>
<evidence type="ECO:0000256" key="9">
    <source>
        <dbReference type="ARBA" id="ARBA00023242"/>
    </source>
</evidence>
<protein>
    <recommendedName>
        <fullName evidence="13">Serine/threonine-protein kinase ATM</fullName>
        <ecNumber evidence="2">2.7.11.1</ecNumber>
    </recommendedName>
</protein>
<evidence type="ECO:0000256" key="3">
    <source>
        <dbReference type="ARBA" id="ARBA00022527"/>
    </source>
</evidence>
<evidence type="ECO:0000256" key="5">
    <source>
        <dbReference type="ARBA" id="ARBA00022741"/>
    </source>
</evidence>
<dbReference type="GO" id="GO:0005524">
    <property type="term" value="F:ATP binding"/>
    <property type="evidence" value="ECO:0007669"/>
    <property type="project" value="UniProtKB-KW"/>
</dbReference>
<comment type="catalytic activity">
    <reaction evidence="12">
        <text>L-seryl-[protein] + ATP = O-phospho-L-seryl-[protein] + ADP + H(+)</text>
        <dbReference type="Rhea" id="RHEA:17989"/>
        <dbReference type="Rhea" id="RHEA-COMP:9863"/>
        <dbReference type="Rhea" id="RHEA-COMP:11604"/>
        <dbReference type="ChEBI" id="CHEBI:15378"/>
        <dbReference type="ChEBI" id="CHEBI:29999"/>
        <dbReference type="ChEBI" id="CHEBI:30616"/>
        <dbReference type="ChEBI" id="CHEBI:83421"/>
        <dbReference type="ChEBI" id="CHEBI:456216"/>
        <dbReference type="EC" id="2.7.11.1"/>
    </reaction>
</comment>
<evidence type="ECO:0000256" key="12">
    <source>
        <dbReference type="ARBA" id="ARBA00048679"/>
    </source>
</evidence>
<dbReference type="InterPro" id="IPR036940">
    <property type="entry name" value="PI3/4_kinase_cat_sf"/>
</dbReference>
<dbReference type="PROSITE" id="PS00915">
    <property type="entry name" value="PI3_4_KINASE_1"/>
    <property type="match status" value="1"/>
</dbReference>
<comment type="subcellular location">
    <subcellularLocation>
        <location evidence="1">Nucleus</location>
    </subcellularLocation>
</comment>
<evidence type="ECO:0000259" key="15">
    <source>
        <dbReference type="PROSITE" id="PS51189"/>
    </source>
</evidence>
<name>A0AAN9T2P1_PSOTE</name>
<evidence type="ECO:0000259" key="16">
    <source>
        <dbReference type="PROSITE" id="PS51190"/>
    </source>
</evidence>
<comment type="caution">
    <text evidence="17">The sequence shown here is derived from an EMBL/GenBank/DDBJ whole genome shotgun (WGS) entry which is preliminary data.</text>
</comment>
<evidence type="ECO:0000256" key="7">
    <source>
        <dbReference type="ARBA" id="ARBA00022777"/>
    </source>
</evidence>
<dbReference type="InterPro" id="IPR044107">
    <property type="entry name" value="PIKKc_ATM"/>
</dbReference>
<dbReference type="EMBL" id="JAYMYS010000001">
    <property type="protein sequence ID" value="KAK7411112.1"/>
    <property type="molecule type" value="Genomic_DNA"/>
</dbReference>
<proteinExistence type="predicted"/>
<evidence type="ECO:0000256" key="6">
    <source>
        <dbReference type="ARBA" id="ARBA00022763"/>
    </source>
</evidence>
<comment type="catalytic activity">
    <reaction evidence="11">
        <text>L-threonyl-[protein] + ATP = O-phospho-L-threonyl-[protein] + ADP + H(+)</text>
        <dbReference type="Rhea" id="RHEA:46608"/>
        <dbReference type="Rhea" id="RHEA-COMP:11060"/>
        <dbReference type="Rhea" id="RHEA-COMP:11605"/>
        <dbReference type="ChEBI" id="CHEBI:15378"/>
        <dbReference type="ChEBI" id="CHEBI:30013"/>
        <dbReference type="ChEBI" id="CHEBI:30616"/>
        <dbReference type="ChEBI" id="CHEBI:61977"/>
        <dbReference type="ChEBI" id="CHEBI:456216"/>
        <dbReference type="EC" id="2.7.11.1"/>
    </reaction>
</comment>
<dbReference type="PROSITE" id="PS51190">
    <property type="entry name" value="FATC"/>
    <property type="match status" value="1"/>
</dbReference>
<dbReference type="PANTHER" id="PTHR37079">
    <property type="entry name" value="SERINE/THREONINE-PROTEIN KINASE ATM"/>
    <property type="match status" value="1"/>
</dbReference>
<evidence type="ECO:0000256" key="10">
    <source>
        <dbReference type="ARBA" id="ARBA00023306"/>
    </source>
</evidence>
<dbReference type="InterPro" id="IPR038980">
    <property type="entry name" value="ATM_plant"/>
</dbReference>
<dbReference type="InterPro" id="IPR057445">
    <property type="entry name" value="ATM_TPR"/>
</dbReference>
<dbReference type="PROSITE" id="PS51189">
    <property type="entry name" value="FAT"/>
    <property type="match status" value="1"/>
</dbReference>
<dbReference type="SUPFAM" id="SSF56112">
    <property type="entry name" value="Protein kinase-like (PK-like)"/>
    <property type="match status" value="1"/>
</dbReference>
<evidence type="ECO:0000256" key="13">
    <source>
        <dbReference type="ARBA" id="ARBA00073111"/>
    </source>
</evidence>
<dbReference type="PROSITE" id="PS50290">
    <property type="entry name" value="PI3_4_KINASE_3"/>
    <property type="match status" value="1"/>
</dbReference>
<dbReference type="GO" id="GO:0006281">
    <property type="term" value="P:DNA repair"/>
    <property type="evidence" value="ECO:0007669"/>
    <property type="project" value="InterPro"/>
</dbReference>
<dbReference type="SUPFAM" id="SSF48371">
    <property type="entry name" value="ARM repeat"/>
    <property type="match status" value="1"/>
</dbReference>
<dbReference type="Gene3D" id="1.10.1070.11">
    <property type="entry name" value="Phosphatidylinositol 3-/4-kinase, catalytic domain"/>
    <property type="match status" value="1"/>
</dbReference>
<dbReference type="InterPro" id="IPR014009">
    <property type="entry name" value="PIK_FAT"/>
</dbReference>
<evidence type="ECO:0000256" key="8">
    <source>
        <dbReference type="ARBA" id="ARBA00022840"/>
    </source>
</evidence>
<dbReference type="PANTHER" id="PTHR37079:SF4">
    <property type="entry name" value="SERINE_THREONINE-PROTEIN KINASE ATM"/>
    <property type="match status" value="1"/>
</dbReference>
<feature type="domain" description="FAT" evidence="15">
    <location>
        <begin position="1951"/>
        <end position="2618"/>
    </location>
</feature>
<dbReference type="EC" id="2.7.11.1" evidence="2"/>
<keyword evidence="8" id="KW-0067">ATP-binding</keyword>